<comment type="caution">
    <text evidence="1">The sequence shown here is derived from an EMBL/GenBank/DDBJ whole genome shotgun (WGS) entry which is preliminary data.</text>
</comment>
<gene>
    <name evidence="1" type="ORF">PLEPLA_LOCUS11548</name>
</gene>
<dbReference type="EMBL" id="CADEAL010000668">
    <property type="protein sequence ID" value="CAB1423628.1"/>
    <property type="molecule type" value="Genomic_DNA"/>
</dbReference>
<evidence type="ECO:0000313" key="2">
    <source>
        <dbReference type="Proteomes" id="UP001153269"/>
    </source>
</evidence>
<name>A0A9N7U599_PLEPL</name>
<dbReference type="Proteomes" id="UP001153269">
    <property type="component" value="Unassembled WGS sequence"/>
</dbReference>
<reference evidence="1" key="1">
    <citation type="submission" date="2020-03" db="EMBL/GenBank/DDBJ databases">
        <authorList>
            <person name="Weist P."/>
        </authorList>
    </citation>
    <scope>NUCLEOTIDE SEQUENCE</scope>
</reference>
<dbReference type="AlphaFoldDB" id="A0A9N7U599"/>
<organism evidence="1 2">
    <name type="scientific">Pleuronectes platessa</name>
    <name type="common">European plaice</name>
    <dbReference type="NCBI Taxonomy" id="8262"/>
    <lineage>
        <taxon>Eukaryota</taxon>
        <taxon>Metazoa</taxon>
        <taxon>Chordata</taxon>
        <taxon>Craniata</taxon>
        <taxon>Vertebrata</taxon>
        <taxon>Euteleostomi</taxon>
        <taxon>Actinopterygii</taxon>
        <taxon>Neopterygii</taxon>
        <taxon>Teleostei</taxon>
        <taxon>Neoteleostei</taxon>
        <taxon>Acanthomorphata</taxon>
        <taxon>Carangaria</taxon>
        <taxon>Pleuronectiformes</taxon>
        <taxon>Pleuronectoidei</taxon>
        <taxon>Pleuronectidae</taxon>
        <taxon>Pleuronectes</taxon>
    </lineage>
</organism>
<evidence type="ECO:0000313" key="1">
    <source>
        <dbReference type="EMBL" id="CAB1423628.1"/>
    </source>
</evidence>
<keyword evidence="2" id="KW-1185">Reference proteome</keyword>
<protein>
    <submittedName>
        <fullName evidence="1">Uncharacterized protein</fullName>
    </submittedName>
</protein>
<accession>A0A9N7U599</accession>
<proteinExistence type="predicted"/>
<sequence>MPGNITPSQTTCFFAHAQIEAETSNLLAERRAHSLIVPRRRKRRNSPMWMIESESTDFHSWLQNTAASSITAEWRGETEPDGGDGGELRNTRVFSASGWRRNKCERGRVKTKITEDARNDSRRSGLRMRVLASASARTLAGEEEQHMSMDSTLLLCDTKENPHPPFKHIVDIVRLKYWDRILSSVKPFPVSIHHPSTRLSILYTQACFPLPGSSPQGSF</sequence>